<evidence type="ECO:0000313" key="3">
    <source>
        <dbReference type="EMBL" id="KAK0059921.1"/>
    </source>
</evidence>
<dbReference type="InterPro" id="IPR029526">
    <property type="entry name" value="PGBD"/>
</dbReference>
<reference evidence="3" key="1">
    <citation type="journal article" date="2023" name="PLoS Negl. Trop. Dis.">
        <title>A genome sequence for Biomphalaria pfeifferi, the major vector snail for the human-infecting parasite Schistosoma mansoni.</title>
        <authorList>
            <person name="Bu L."/>
            <person name="Lu L."/>
            <person name="Laidemitt M.R."/>
            <person name="Zhang S.M."/>
            <person name="Mutuku M."/>
            <person name="Mkoji G."/>
            <person name="Steinauer M."/>
            <person name="Loker E.S."/>
        </authorList>
    </citation>
    <scope>NUCLEOTIDE SEQUENCE</scope>
    <source>
        <strain evidence="3">KasaAsao</strain>
    </source>
</reference>
<dbReference type="PANTHER" id="PTHR46599">
    <property type="entry name" value="PIGGYBAC TRANSPOSABLE ELEMENT-DERIVED PROTEIN 4"/>
    <property type="match status" value="1"/>
</dbReference>
<dbReference type="Pfam" id="PF13843">
    <property type="entry name" value="DDE_Tnp_1_7"/>
    <property type="match status" value="1"/>
</dbReference>
<comment type="caution">
    <text evidence="3">The sequence shown here is derived from an EMBL/GenBank/DDBJ whole genome shotgun (WGS) entry which is preliminary data.</text>
</comment>
<organism evidence="3 4">
    <name type="scientific">Biomphalaria pfeifferi</name>
    <name type="common">Bloodfluke planorb</name>
    <name type="synonym">Freshwater snail</name>
    <dbReference type="NCBI Taxonomy" id="112525"/>
    <lineage>
        <taxon>Eukaryota</taxon>
        <taxon>Metazoa</taxon>
        <taxon>Spiralia</taxon>
        <taxon>Lophotrochozoa</taxon>
        <taxon>Mollusca</taxon>
        <taxon>Gastropoda</taxon>
        <taxon>Heterobranchia</taxon>
        <taxon>Euthyneura</taxon>
        <taxon>Panpulmonata</taxon>
        <taxon>Hygrophila</taxon>
        <taxon>Lymnaeoidea</taxon>
        <taxon>Planorbidae</taxon>
        <taxon>Biomphalaria</taxon>
    </lineage>
</organism>
<dbReference type="EMBL" id="JASAOG010000039">
    <property type="protein sequence ID" value="KAK0059921.1"/>
    <property type="molecule type" value="Genomic_DNA"/>
</dbReference>
<feature type="transmembrane region" description="Helical" evidence="1">
    <location>
        <begin position="97"/>
        <end position="115"/>
    </location>
</feature>
<keyword evidence="1" id="KW-0472">Membrane</keyword>
<dbReference type="PANTHER" id="PTHR46599:SF3">
    <property type="entry name" value="PIGGYBAC TRANSPOSABLE ELEMENT-DERIVED PROTEIN 4"/>
    <property type="match status" value="1"/>
</dbReference>
<keyword evidence="1" id="KW-0812">Transmembrane</keyword>
<sequence length="271" mass="31187">MQRRRTSIDNKRRRFQAIDVLRAIIDEPSDEYYSVQMTTPIHGTNRNCTFDNWFTSINTARKLYDDHAVTMVGTMKKNKAEIPPSFVELRGREKNSAMFALSGFLLFYHTVLLNLKRRSSCCYRQCTDGVTRQRQRTRRWPLTVFYGLLNAVGINSTILLKGSHADDKEAVPDRRTYLKTLAKALIKPQMEARLRYPKLSKNLRSLINGILKIEPVERAQARQAGGRAGRVGRCSFCDRSKDRKSKTKCCRCDKFICASHQHTICPDCADD</sequence>
<reference evidence="3" key="2">
    <citation type="submission" date="2023-04" db="EMBL/GenBank/DDBJ databases">
        <authorList>
            <person name="Bu L."/>
            <person name="Lu L."/>
            <person name="Laidemitt M.R."/>
            <person name="Zhang S.M."/>
            <person name="Mutuku M."/>
            <person name="Mkoji G."/>
            <person name="Steinauer M."/>
            <person name="Loker E.S."/>
        </authorList>
    </citation>
    <scope>NUCLEOTIDE SEQUENCE</scope>
    <source>
        <strain evidence="3">KasaAsao</strain>
        <tissue evidence="3">Whole Snail</tissue>
    </source>
</reference>
<proteinExistence type="predicted"/>
<keyword evidence="4" id="KW-1185">Reference proteome</keyword>
<keyword evidence="1" id="KW-1133">Transmembrane helix</keyword>
<dbReference type="AlphaFoldDB" id="A0AAD8BSB2"/>
<evidence type="ECO:0000313" key="4">
    <source>
        <dbReference type="Proteomes" id="UP001233172"/>
    </source>
</evidence>
<dbReference type="Proteomes" id="UP001233172">
    <property type="component" value="Unassembled WGS sequence"/>
</dbReference>
<accession>A0AAD8BSB2</accession>
<name>A0AAD8BSB2_BIOPF</name>
<protein>
    <submittedName>
        <fullName evidence="3">PiggyBac transposable element-derived protein 4</fullName>
    </submittedName>
</protein>
<evidence type="ECO:0000259" key="2">
    <source>
        <dbReference type="Pfam" id="PF13843"/>
    </source>
</evidence>
<feature type="domain" description="PiggyBac transposable element-derived protein" evidence="2">
    <location>
        <begin position="35"/>
        <end position="100"/>
    </location>
</feature>
<evidence type="ECO:0000256" key="1">
    <source>
        <dbReference type="SAM" id="Phobius"/>
    </source>
</evidence>
<gene>
    <name evidence="3" type="ORF">Bpfe_010780</name>
</gene>